<dbReference type="OrthoDB" id="5279008at2759"/>
<dbReference type="AlphaFoldDB" id="A0A9P9D5V2"/>
<name>A0A9P9D5V2_9HYPO</name>
<keyword evidence="2" id="KW-1185">Reference proteome</keyword>
<accession>A0A9P9D5V2</accession>
<gene>
    <name evidence="1" type="ORF">EDB81DRAFT_826454</name>
</gene>
<proteinExistence type="predicted"/>
<organism evidence="1 2">
    <name type="scientific">Dactylonectria macrodidyma</name>
    <dbReference type="NCBI Taxonomy" id="307937"/>
    <lineage>
        <taxon>Eukaryota</taxon>
        <taxon>Fungi</taxon>
        <taxon>Dikarya</taxon>
        <taxon>Ascomycota</taxon>
        <taxon>Pezizomycotina</taxon>
        <taxon>Sordariomycetes</taxon>
        <taxon>Hypocreomycetidae</taxon>
        <taxon>Hypocreales</taxon>
        <taxon>Nectriaceae</taxon>
        <taxon>Dactylonectria</taxon>
    </lineage>
</organism>
<dbReference type="EMBL" id="JAGMUV010000036">
    <property type="protein sequence ID" value="KAH7113062.1"/>
    <property type="molecule type" value="Genomic_DNA"/>
</dbReference>
<comment type="caution">
    <text evidence="1">The sequence shown here is derived from an EMBL/GenBank/DDBJ whole genome shotgun (WGS) entry which is preliminary data.</text>
</comment>
<reference evidence="1" key="1">
    <citation type="journal article" date="2021" name="Nat. Commun.">
        <title>Genetic determinants of endophytism in the Arabidopsis root mycobiome.</title>
        <authorList>
            <person name="Mesny F."/>
            <person name="Miyauchi S."/>
            <person name="Thiergart T."/>
            <person name="Pickel B."/>
            <person name="Atanasova L."/>
            <person name="Karlsson M."/>
            <person name="Huettel B."/>
            <person name="Barry K.W."/>
            <person name="Haridas S."/>
            <person name="Chen C."/>
            <person name="Bauer D."/>
            <person name="Andreopoulos W."/>
            <person name="Pangilinan J."/>
            <person name="LaButti K."/>
            <person name="Riley R."/>
            <person name="Lipzen A."/>
            <person name="Clum A."/>
            <person name="Drula E."/>
            <person name="Henrissat B."/>
            <person name="Kohler A."/>
            <person name="Grigoriev I.V."/>
            <person name="Martin F.M."/>
            <person name="Hacquard S."/>
        </authorList>
    </citation>
    <scope>NUCLEOTIDE SEQUENCE</scope>
    <source>
        <strain evidence="1">MPI-CAGE-AT-0147</strain>
    </source>
</reference>
<dbReference type="Proteomes" id="UP000738349">
    <property type="component" value="Unassembled WGS sequence"/>
</dbReference>
<protein>
    <recommendedName>
        <fullName evidence="3">F-box domain-containing protein</fullName>
    </recommendedName>
</protein>
<sequence length="431" mass="48909">MVALLELPTEVVCAIAEFLPGNSLFSFRQTCQGINTKTRGIFECAYFQTRYVMFERQSLDILKAISEHPSLRHAVRTLGLCIEHLSKSEMNKLRYADCPLQVHGDEIPPYFEDSVAQHCLVQAMRKLPNCKTLVLTDAHVPWGSVRLQKEAGCVLERGLETDFLRGGFVQYLLNVMLTAAVESKLPVEKLDIYLGHMDEPNCVQPISVSLLDVPLTQDKPAPARLNLATLTSLRLILCPYPGDSKGPRWEPAFDRFLAMFPQLSHFTLAFDGEEQYDHHDIFPRLSKAISIPKLRVVEFARLEATVSELAEVLVRHRQTLEEATLRDVKLRGIGSWPFLLNILRNMFGVRRVTMKNCLIEDEWIRDHCDDMPDIVCITDQRTYANVVGWIEEATDWMLKEGHEEFSAIDPAVQNPSYLQLLLSETGGLVGQ</sequence>
<evidence type="ECO:0008006" key="3">
    <source>
        <dbReference type="Google" id="ProtNLM"/>
    </source>
</evidence>
<evidence type="ECO:0000313" key="2">
    <source>
        <dbReference type="Proteomes" id="UP000738349"/>
    </source>
</evidence>
<evidence type="ECO:0000313" key="1">
    <source>
        <dbReference type="EMBL" id="KAH7113062.1"/>
    </source>
</evidence>